<protein>
    <recommendedName>
        <fullName evidence="4">Secreted protein</fullName>
    </recommendedName>
</protein>
<sequence>MALGSSFFLTLSSACQSTYLADPLQAGGIAQPSRRRRIRCILEDEHSFRKFGCPSAIRVHFQGSRKSYALLLGNA</sequence>
<organism evidence="2 3">
    <name type="scientific">Mycena maculata</name>
    <dbReference type="NCBI Taxonomy" id="230809"/>
    <lineage>
        <taxon>Eukaryota</taxon>
        <taxon>Fungi</taxon>
        <taxon>Dikarya</taxon>
        <taxon>Basidiomycota</taxon>
        <taxon>Agaricomycotina</taxon>
        <taxon>Agaricomycetes</taxon>
        <taxon>Agaricomycetidae</taxon>
        <taxon>Agaricales</taxon>
        <taxon>Marasmiineae</taxon>
        <taxon>Mycenaceae</taxon>
        <taxon>Mycena</taxon>
    </lineage>
</organism>
<feature type="signal peptide" evidence="1">
    <location>
        <begin position="1"/>
        <end position="17"/>
    </location>
</feature>
<dbReference type="Proteomes" id="UP001215280">
    <property type="component" value="Unassembled WGS sequence"/>
</dbReference>
<accession>A0AAD7NFH0</accession>
<keyword evidence="1" id="KW-0732">Signal</keyword>
<evidence type="ECO:0000313" key="2">
    <source>
        <dbReference type="EMBL" id="KAJ7758794.1"/>
    </source>
</evidence>
<evidence type="ECO:0000313" key="3">
    <source>
        <dbReference type="Proteomes" id="UP001215280"/>
    </source>
</evidence>
<keyword evidence="3" id="KW-1185">Reference proteome</keyword>
<reference evidence="2" key="1">
    <citation type="submission" date="2023-03" db="EMBL/GenBank/DDBJ databases">
        <title>Massive genome expansion in bonnet fungi (Mycena s.s.) driven by repeated elements and novel gene families across ecological guilds.</title>
        <authorList>
            <consortium name="Lawrence Berkeley National Laboratory"/>
            <person name="Harder C.B."/>
            <person name="Miyauchi S."/>
            <person name="Viragh M."/>
            <person name="Kuo A."/>
            <person name="Thoen E."/>
            <person name="Andreopoulos B."/>
            <person name="Lu D."/>
            <person name="Skrede I."/>
            <person name="Drula E."/>
            <person name="Henrissat B."/>
            <person name="Morin E."/>
            <person name="Kohler A."/>
            <person name="Barry K."/>
            <person name="LaButti K."/>
            <person name="Morin E."/>
            <person name="Salamov A."/>
            <person name="Lipzen A."/>
            <person name="Mereny Z."/>
            <person name="Hegedus B."/>
            <person name="Baldrian P."/>
            <person name="Stursova M."/>
            <person name="Weitz H."/>
            <person name="Taylor A."/>
            <person name="Grigoriev I.V."/>
            <person name="Nagy L.G."/>
            <person name="Martin F."/>
            <person name="Kauserud H."/>
        </authorList>
    </citation>
    <scope>NUCLEOTIDE SEQUENCE</scope>
    <source>
        <strain evidence="2">CBHHK188m</strain>
    </source>
</reference>
<dbReference type="EMBL" id="JARJLG010000054">
    <property type="protein sequence ID" value="KAJ7758794.1"/>
    <property type="molecule type" value="Genomic_DNA"/>
</dbReference>
<proteinExistence type="predicted"/>
<feature type="chain" id="PRO_5042277102" description="Secreted protein" evidence="1">
    <location>
        <begin position="18"/>
        <end position="75"/>
    </location>
</feature>
<evidence type="ECO:0008006" key="4">
    <source>
        <dbReference type="Google" id="ProtNLM"/>
    </source>
</evidence>
<dbReference type="AlphaFoldDB" id="A0AAD7NFH0"/>
<evidence type="ECO:0000256" key="1">
    <source>
        <dbReference type="SAM" id="SignalP"/>
    </source>
</evidence>
<gene>
    <name evidence="2" type="ORF">DFH07DRAFT_448204</name>
</gene>
<comment type="caution">
    <text evidence="2">The sequence shown here is derived from an EMBL/GenBank/DDBJ whole genome shotgun (WGS) entry which is preliminary data.</text>
</comment>
<name>A0AAD7NFH0_9AGAR</name>